<evidence type="ECO:0000313" key="7">
    <source>
        <dbReference type="Proteomes" id="UP001597110"/>
    </source>
</evidence>
<dbReference type="PANTHER" id="PTHR40261">
    <property type="match status" value="1"/>
</dbReference>
<comment type="caution">
    <text evidence="6">The sequence shown here is derived from an EMBL/GenBank/DDBJ whole genome shotgun (WGS) entry which is preliminary data.</text>
</comment>
<evidence type="ECO:0000259" key="5">
    <source>
        <dbReference type="PROSITE" id="PS51296"/>
    </source>
</evidence>
<gene>
    <name evidence="6" type="ORF">ACFQ0E_08910</name>
</gene>
<keyword evidence="3" id="KW-0408">Iron</keyword>
<proteinExistence type="predicted"/>
<protein>
    <submittedName>
        <fullName evidence="6">Rieske (2Fe-2S) protein</fullName>
    </submittedName>
</protein>
<organism evidence="6 7">
    <name type="scientific">Lysobacter brunescens</name>
    <dbReference type="NCBI Taxonomy" id="262323"/>
    <lineage>
        <taxon>Bacteria</taxon>
        <taxon>Pseudomonadati</taxon>
        <taxon>Pseudomonadota</taxon>
        <taxon>Gammaproteobacteria</taxon>
        <taxon>Lysobacterales</taxon>
        <taxon>Lysobacteraceae</taxon>
        <taxon>Lysobacter</taxon>
    </lineage>
</organism>
<keyword evidence="7" id="KW-1185">Reference proteome</keyword>
<keyword evidence="1" id="KW-0001">2Fe-2S</keyword>
<keyword evidence="4" id="KW-0411">Iron-sulfur</keyword>
<accession>A0ABW2YC16</accession>
<evidence type="ECO:0000256" key="4">
    <source>
        <dbReference type="ARBA" id="ARBA00023014"/>
    </source>
</evidence>
<dbReference type="InterPro" id="IPR036922">
    <property type="entry name" value="Rieske_2Fe-2S_sf"/>
</dbReference>
<feature type="domain" description="Rieske" evidence="5">
    <location>
        <begin position="7"/>
        <end position="112"/>
    </location>
</feature>
<evidence type="ECO:0000313" key="6">
    <source>
        <dbReference type="EMBL" id="MFD0725718.1"/>
    </source>
</evidence>
<keyword evidence="2" id="KW-0479">Metal-binding</keyword>
<name>A0ABW2YC16_9GAMM</name>
<reference evidence="7" key="1">
    <citation type="journal article" date="2019" name="Int. J. Syst. Evol. Microbiol.">
        <title>The Global Catalogue of Microorganisms (GCM) 10K type strain sequencing project: providing services to taxonomists for standard genome sequencing and annotation.</title>
        <authorList>
            <consortium name="The Broad Institute Genomics Platform"/>
            <consortium name="The Broad Institute Genome Sequencing Center for Infectious Disease"/>
            <person name="Wu L."/>
            <person name="Ma J."/>
        </authorList>
    </citation>
    <scope>NUCLEOTIDE SEQUENCE [LARGE SCALE GENOMIC DNA]</scope>
    <source>
        <strain evidence="7">CCUG 55585</strain>
    </source>
</reference>
<dbReference type="Proteomes" id="UP001597110">
    <property type="component" value="Unassembled WGS sequence"/>
</dbReference>
<dbReference type="InterPro" id="IPR017941">
    <property type="entry name" value="Rieske_2Fe-2S"/>
</dbReference>
<sequence length="113" mass="11729">MRQAAPVVLARLSDLPEGEPVAVEATLDGEAESLILFREGDAVRAWRNICPHAGRPLDWSPGKFLRSKDGLLVCAVHGASFELGQGACVAGPCRGQSLGAVPVAVVDGQVLSA</sequence>
<dbReference type="Pfam" id="PF00355">
    <property type="entry name" value="Rieske"/>
    <property type="match status" value="1"/>
</dbReference>
<dbReference type="SUPFAM" id="SSF50022">
    <property type="entry name" value="ISP domain"/>
    <property type="match status" value="1"/>
</dbReference>
<dbReference type="CDD" id="cd03467">
    <property type="entry name" value="Rieske"/>
    <property type="match status" value="1"/>
</dbReference>
<dbReference type="EMBL" id="JBHTIF010000001">
    <property type="protein sequence ID" value="MFD0725718.1"/>
    <property type="molecule type" value="Genomic_DNA"/>
</dbReference>
<evidence type="ECO:0000256" key="1">
    <source>
        <dbReference type="ARBA" id="ARBA00022714"/>
    </source>
</evidence>
<dbReference type="PROSITE" id="PS51296">
    <property type="entry name" value="RIESKE"/>
    <property type="match status" value="1"/>
</dbReference>
<dbReference type="Gene3D" id="2.102.10.10">
    <property type="entry name" value="Rieske [2Fe-2S] iron-sulphur domain"/>
    <property type="match status" value="1"/>
</dbReference>
<dbReference type="RefSeq" id="WP_386823304.1">
    <property type="nucleotide sequence ID" value="NZ_JBHTIF010000001.1"/>
</dbReference>
<dbReference type="PANTHER" id="PTHR40261:SF1">
    <property type="entry name" value="RIESKE DOMAIN-CONTAINING PROTEIN"/>
    <property type="match status" value="1"/>
</dbReference>
<evidence type="ECO:0000256" key="2">
    <source>
        <dbReference type="ARBA" id="ARBA00022723"/>
    </source>
</evidence>
<evidence type="ECO:0000256" key="3">
    <source>
        <dbReference type="ARBA" id="ARBA00023004"/>
    </source>
</evidence>